<evidence type="ECO:0000256" key="7">
    <source>
        <dbReference type="SAM" id="MobiDB-lite"/>
    </source>
</evidence>
<evidence type="ECO:0000256" key="3">
    <source>
        <dbReference type="ARBA" id="ARBA00023015"/>
    </source>
</evidence>
<dbReference type="GO" id="GO:0005634">
    <property type="term" value="C:nucleus"/>
    <property type="evidence" value="ECO:0007669"/>
    <property type="project" value="TreeGrafter"/>
</dbReference>
<evidence type="ECO:0000256" key="6">
    <source>
        <dbReference type="ARBA" id="ARBA00023242"/>
    </source>
</evidence>
<dbReference type="GO" id="GO:0000978">
    <property type="term" value="F:RNA polymerase II cis-regulatory region sequence-specific DNA binding"/>
    <property type="evidence" value="ECO:0007669"/>
    <property type="project" value="TreeGrafter"/>
</dbReference>
<keyword evidence="6" id="KW-0539">Nucleus</keyword>
<sequence>MDPGPPHKRRRPAIACTECRRRKTSCDLGSPCGQCRKSRSNLRCVYNNSNNTSSSNNKNNNNNHKGSNKSSSRSNSNSSSNSSNSNDRNDSSNSSRSSNNSNTAGNRRSVENCPDYIDVRTRGESDQNGSRTQSNGGMGDDGFGGTNDFAGRISFSESEIVRSGVADEAEHAPSSYQLPSAALFSDSAKEGECGYDKEMLDLSYFSGSICFDMESTNALLPMDGVEESIWDAGDRLGFPAVFPYSRRFDATCDLDRYLRLPVTSSPPRMAVEPTQTMAAAPWNDVSVRRDGVRFLLTRYAYAGGKGEEVDGSSATGGVTETGTGGPLMDVLTHLERAARAAQEAQPDVALGPCPDPTTTTTVSLTVTTAKALLPSRPQCDVLVRAYVKTFESLLPILDVPWFLRQYQHFWDPLAAQPTSADQISICHILLVVTLGSCVTLSPLATADSQSALQHETEARICFARQWLARQMVSGYRASLGVAQSMCLLALTRVIRPQPSRAVTGADFIFGDYDLTRIGLQMGLHCEPTKRNPGMSAKEADMRRGLWTTMLELSLQRCFEKGLPAPLIPESYDCEPPSGTGGNMGEEDEQQEALWPGLCQVVKSPIPRMLAKTQRLRLQILSLINAPKTPKASAEGHQLAAELNRACEANLAALRGMTLTPPEAYQIHMMELFTRPFVLALHSPFAGRDQDNKPVDHYSRMTRMELSAQLLARPFSLKSAPHDRSDGGSPPSPSFSSLDATAKTRVSRRGTGSSDTMRITESGGTCGGGSQLHHTAVTHSGSMIVDGKTDSKDPVPDAYTSLLLYGHGPYANSKRQVAAMLFLDLITELEEDLFPTMLGPIRQPLRDQLSDVVRTFERRVIGGAGTHSTHELVLFSAAAAYVDGLLLRRAQGPNHDVPDVDVDEAVSNAAARALTLCAEVVTRKNPELAHGI</sequence>
<dbReference type="PROSITE" id="PS00463">
    <property type="entry name" value="ZN2_CY6_FUNGAL_1"/>
    <property type="match status" value="1"/>
</dbReference>
<evidence type="ECO:0000256" key="5">
    <source>
        <dbReference type="ARBA" id="ARBA00023163"/>
    </source>
</evidence>
<evidence type="ECO:0000256" key="1">
    <source>
        <dbReference type="ARBA" id="ARBA00022723"/>
    </source>
</evidence>
<feature type="compositionally biased region" description="Polar residues" evidence="7">
    <location>
        <begin position="749"/>
        <end position="762"/>
    </location>
</feature>
<dbReference type="InterPro" id="IPR001138">
    <property type="entry name" value="Zn2Cys6_DnaBD"/>
</dbReference>
<evidence type="ECO:0000313" key="9">
    <source>
        <dbReference type="EMBL" id="KAK0384101.1"/>
    </source>
</evidence>
<feature type="compositionally biased region" description="Gly residues" evidence="7">
    <location>
        <begin position="136"/>
        <end position="145"/>
    </location>
</feature>
<keyword evidence="4" id="KW-0238">DNA-binding</keyword>
<name>A0AA39GBP0_SARSR</name>
<dbReference type="PROSITE" id="PS50048">
    <property type="entry name" value="ZN2_CY6_FUNGAL_2"/>
    <property type="match status" value="1"/>
</dbReference>
<dbReference type="SMART" id="SM00066">
    <property type="entry name" value="GAL4"/>
    <property type="match status" value="1"/>
</dbReference>
<dbReference type="InterPro" id="IPR051430">
    <property type="entry name" value="Fungal_TF_Env_Response"/>
</dbReference>
<dbReference type="InterPro" id="IPR036864">
    <property type="entry name" value="Zn2-C6_fun-type_DNA-bd_sf"/>
</dbReference>
<keyword evidence="5" id="KW-0804">Transcription</keyword>
<evidence type="ECO:0000256" key="4">
    <source>
        <dbReference type="ARBA" id="ARBA00023125"/>
    </source>
</evidence>
<dbReference type="Gene3D" id="4.10.240.10">
    <property type="entry name" value="Zn(2)-C6 fungal-type DNA-binding domain"/>
    <property type="match status" value="1"/>
</dbReference>
<keyword evidence="2" id="KW-0862">Zinc</keyword>
<dbReference type="AlphaFoldDB" id="A0AA39GBP0"/>
<evidence type="ECO:0000256" key="2">
    <source>
        <dbReference type="ARBA" id="ARBA00022833"/>
    </source>
</evidence>
<gene>
    <name evidence="9" type="ORF">NLU13_8190</name>
</gene>
<evidence type="ECO:0000313" key="10">
    <source>
        <dbReference type="Proteomes" id="UP001175261"/>
    </source>
</evidence>
<dbReference type="PANTHER" id="PTHR31944:SF129">
    <property type="entry name" value="ASPYRIDONES CLUSTER REGULATOR APDR-RELATED"/>
    <property type="match status" value="1"/>
</dbReference>
<feature type="region of interest" description="Disordered" evidence="7">
    <location>
        <begin position="717"/>
        <end position="773"/>
    </location>
</feature>
<dbReference type="GO" id="GO:0008270">
    <property type="term" value="F:zinc ion binding"/>
    <property type="evidence" value="ECO:0007669"/>
    <property type="project" value="InterPro"/>
</dbReference>
<feature type="domain" description="Zn(2)-C6 fungal-type" evidence="8">
    <location>
        <begin position="15"/>
        <end position="46"/>
    </location>
</feature>
<proteinExistence type="predicted"/>
<feature type="compositionally biased region" description="Low complexity" evidence="7">
    <location>
        <begin position="47"/>
        <end position="107"/>
    </location>
</feature>
<dbReference type="CDD" id="cd12148">
    <property type="entry name" value="fungal_TF_MHR"/>
    <property type="match status" value="1"/>
</dbReference>
<keyword evidence="1" id="KW-0479">Metal-binding</keyword>
<dbReference type="CDD" id="cd00067">
    <property type="entry name" value="GAL4"/>
    <property type="match status" value="1"/>
</dbReference>
<keyword evidence="3" id="KW-0805">Transcription regulation</keyword>
<protein>
    <recommendedName>
        <fullName evidence="8">Zn(2)-C6 fungal-type domain-containing protein</fullName>
    </recommendedName>
</protein>
<dbReference type="EMBL" id="JAPDFR010000008">
    <property type="protein sequence ID" value="KAK0384101.1"/>
    <property type="molecule type" value="Genomic_DNA"/>
</dbReference>
<dbReference type="GO" id="GO:0001228">
    <property type="term" value="F:DNA-binding transcription activator activity, RNA polymerase II-specific"/>
    <property type="evidence" value="ECO:0007669"/>
    <property type="project" value="TreeGrafter"/>
</dbReference>
<evidence type="ECO:0000259" key="8">
    <source>
        <dbReference type="PROSITE" id="PS50048"/>
    </source>
</evidence>
<keyword evidence="10" id="KW-1185">Reference proteome</keyword>
<organism evidence="9 10">
    <name type="scientific">Sarocladium strictum</name>
    <name type="common">Black bundle disease fungus</name>
    <name type="synonym">Acremonium strictum</name>
    <dbReference type="NCBI Taxonomy" id="5046"/>
    <lineage>
        <taxon>Eukaryota</taxon>
        <taxon>Fungi</taxon>
        <taxon>Dikarya</taxon>
        <taxon>Ascomycota</taxon>
        <taxon>Pezizomycotina</taxon>
        <taxon>Sordariomycetes</taxon>
        <taxon>Hypocreomycetidae</taxon>
        <taxon>Hypocreales</taxon>
        <taxon>Sarocladiaceae</taxon>
        <taxon>Sarocladium</taxon>
    </lineage>
</organism>
<dbReference type="Proteomes" id="UP001175261">
    <property type="component" value="Unassembled WGS sequence"/>
</dbReference>
<dbReference type="PANTHER" id="PTHR31944">
    <property type="entry name" value="HEME-RESPONSIVE ZINC FINGER TRANSCRIPTION FACTOR HAP1"/>
    <property type="match status" value="1"/>
</dbReference>
<reference evidence="9" key="1">
    <citation type="submission" date="2022-10" db="EMBL/GenBank/DDBJ databases">
        <title>Determination and structural analysis of whole genome sequence of Sarocladium strictum F4-1.</title>
        <authorList>
            <person name="Hu L."/>
            <person name="Jiang Y."/>
        </authorList>
    </citation>
    <scope>NUCLEOTIDE SEQUENCE</scope>
    <source>
        <strain evidence="9">F4-1</strain>
    </source>
</reference>
<accession>A0AA39GBP0</accession>
<dbReference type="SUPFAM" id="SSF57701">
    <property type="entry name" value="Zn2/Cys6 DNA-binding domain"/>
    <property type="match status" value="1"/>
</dbReference>
<feature type="region of interest" description="Disordered" evidence="7">
    <location>
        <begin position="46"/>
        <end position="149"/>
    </location>
</feature>
<dbReference type="Pfam" id="PF00172">
    <property type="entry name" value="Zn_clus"/>
    <property type="match status" value="1"/>
</dbReference>
<comment type="caution">
    <text evidence="9">The sequence shown here is derived from an EMBL/GenBank/DDBJ whole genome shotgun (WGS) entry which is preliminary data.</text>
</comment>